<dbReference type="GO" id="GO:0008253">
    <property type="term" value="F:5'-nucleotidase activity"/>
    <property type="evidence" value="ECO:0007669"/>
    <property type="project" value="InterPro"/>
</dbReference>
<organism evidence="1 2">
    <name type="scientific">Astatotilapia calliptera</name>
    <name type="common">Eastern happy</name>
    <name type="synonym">Chromis callipterus</name>
    <dbReference type="NCBI Taxonomy" id="8154"/>
    <lineage>
        <taxon>Eukaryota</taxon>
        <taxon>Metazoa</taxon>
        <taxon>Chordata</taxon>
        <taxon>Craniata</taxon>
        <taxon>Vertebrata</taxon>
        <taxon>Euteleostomi</taxon>
        <taxon>Actinopterygii</taxon>
        <taxon>Neopterygii</taxon>
        <taxon>Teleostei</taxon>
        <taxon>Neoteleostei</taxon>
        <taxon>Acanthomorphata</taxon>
        <taxon>Ovalentaria</taxon>
        <taxon>Cichlomorphae</taxon>
        <taxon>Cichliformes</taxon>
        <taxon>Cichlidae</taxon>
        <taxon>African cichlids</taxon>
        <taxon>Pseudocrenilabrinae</taxon>
        <taxon>Haplochromini</taxon>
        <taxon>Astatotilapia</taxon>
    </lineage>
</organism>
<reference evidence="1" key="3">
    <citation type="submission" date="2025-09" db="UniProtKB">
        <authorList>
            <consortium name="Ensembl"/>
        </authorList>
    </citation>
    <scope>IDENTIFICATION</scope>
</reference>
<name>A0AAX7SPV6_ASTCA</name>
<evidence type="ECO:0008006" key="3">
    <source>
        <dbReference type="Google" id="ProtNLM"/>
    </source>
</evidence>
<gene>
    <name evidence="1" type="primary">GLRX3</name>
</gene>
<reference evidence="1" key="2">
    <citation type="submission" date="2025-08" db="UniProtKB">
        <authorList>
            <consortium name="Ensembl"/>
        </authorList>
    </citation>
    <scope>IDENTIFICATION</scope>
</reference>
<accession>A0AAX7SPV6</accession>
<dbReference type="GO" id="GO:0005829">
    <property type="term" value="C:cytosol"/>
    <property type="evidence" value="ECO:0007669"/>
    <property type="project" value="TreeGrafter"/>
</dbReference>
<keyword evidence="2" id="KW-1185">Reference proteome</keyword>
<proteinExistence type="predicted"/>
<dbReference type="GO" id="GO:0046085">
    <property type="term" value="P:adenosine metabolic process"/>
    <property type="evidence" value="ECO:0007669"/>
    <property type="project" value="TreeGrafter"/>
</dbReference>
<dbReference type="Ensembl" id="ENSACLT00000050882.1">
    <property type="protein sequence ID" value="ENSACLP00000046579.1"/>
    <property type="gene ID" value="ENSACLG00000038068.1"/>
</dbReference>
<dbReference type="GO" id="GO:0000166">
    <property type="term" value="F:nucleotide binding"/>
    <property type="evidence" value="ECO:0007669"/>
    <property type="project" value="InterPro"/>
</dbReference>
<protein>
    <recommendedName>
        <fullName evidence="3">5'-nucleotidase, cytosolic IAb</fullName>
    </recommendedName>
</protein>
<dbReference type="Pfam" id="PF06189">
    <property type="entry name" value="5-nucleotidase"/>
    <property type="match status" value="1"/>
</dbReference>
<evidence type="ECO:0000313" key="1">
    <source>
        <dbReference type="Ensembl" id="ENSACLP00000046579.1"/>
    </source>
</evidence>
<dbReference type="AlphaFoldDB" id="A0AAX7SPV6"/>
<dbReference type="GeneTree" id="ENSGT00390000017767"/>
<sequence>MSLLNCGKHFFLLQSEPEIPVTIAMSSGLLFKQEQQGYGPAFKFVEALKAVNAELINHYPESEELFKVKLINDSSSSDFLMNRIREHGLEELITLVPVTEDQPVNKLQRNNTHLYLSDEPGLKVQEALNEGVAAAIMFTPTNIITESENQLRVAFDGDAVLFSNESELVFKSGGLQEYLKNEKQNVENTMNGGPFKGFLEVLIKLQKKLQSKDPCKKFPIPILTYLVTSRGAEDCGGDRALNTLRTWGLELDEPVLLGGANKGPTLQRIKPHIFFDDQQRHVDAALEVGTVACLVLSPN</sequence>
<dbReference type="GO" id="GO:0009117">
    <property type="term" value="P:nucleotide metabolic process"/>
    <property type="evidence" value="ECO:0007669"/>
    <property type="project" value="InterPro"/>
</dbReference>
<evidence type="ECO:0000313" key="2">
    <source>
        <dbReference type="Proteomes" id="UP000265100"/>
    </source>
</evidence>
<dbReference type="GO" id="GO:0000287">
    <property type="term" value="F:magnesium ion binding"/>
    <property type="evidence" value="ECO:0007669"/>
    <property type="project" value="InterPro"/>
</dbReference>
<dbReference type="PANTHER" id="PTHR31367">
    <property type="entry name" value="CYTOSOLIC 5'-NUCLEOTIDASE 1 FAMILY MEMBER"/>
    <property type="match status" value="1"/>
</dbReference>
<dbReference type="Proteomes" id="UP000265100">
    <property type="component" value="Chromosome 6"/>
</dbReference>
<reference evidence="1" key="1">
    <citation type="submission" date="2018-05" db="EMBL/GenBank/DDBJ databases">
        <authorList>
            <person name="Datahose"/>
        </authorList>
    </citation>
    <scope>NUCLEOTIDE SEQUENCE</scope>
</reference>
<dbReference type="PANTHER" id="PTHR31367:SF2">
    <property type="entry name" value="CYTOSOLIC 5'-NUCLEOTIDASE 1A"/>
    <property type="match status" value="1"/>
</dbReference>
<dbReference type="InterPro" id="IPR010394">
    <property type="entry name" value="5-nucleotidase"/>
</dbReference>